<keyword evidence="3 6" id="KW-0812">Transmembrane</keyword>
<evidence type="ECO:0000256" key="2">
    <source>
        <dbReference type="ARBA" id="ARBA00009190"/>
    </source>
</evidence>
<feature type="transmembrane region" description="Helical" evidence="6">
    <location>
        <begin position="165"/>
        <end position="184"/>
    </location>
</feature>
<dbReference type="AlphaFoldDB" id="A0A1M5Z556"/>
<dbReference type="EMBL" id="FQXU01000007">
    <property type="protein sequence ID" value="SHI19349.1"/>
    <property type="molecule type" value="Genomic_DNA"/>
</dbReference>
<feature type="transmembrane region" description="Helical" evidence="6">
    <location>
        <begin position="65"/>
        <end position="84"/>
    </location>
</feature>
<gene>
    <name evidence="7" type="ORF">SAMN02745941_02610</name>
</gene>
<comment type="subcellular location">
    <subcellularLocation>
        <location evidence="1 6">Membrane</location>
        <topology evidence="1 6">Multi-pass membrane protein</topology>
    </subcellularLocation>
</comment>
<sequence length="372" mass="41393">MVQELLKAFILIFIAEMGDKTQILAMAFATKFPVKKVIAGIFLGSFLNHGLGILLGHYISNFIPINTIQIVAGFAFVGFSLWTLKSDDEDEEEEAEKSKFGAVITVALAFFIGELGDKTQLTAITLSIDAVYPLVILAGSVSGMIATGVLGIIVGKKLGDKIPEFTMKIIAASIFMFFGLTKLYETLPDSYLTPLNIILFLAVLVVAVVFLLRPEIIRRRQGRQTLFKKTSKDLYDYYNKIQSDIGEICLGTESCGSCKGNSCVVGHTKILIQKGLNEEELLLDESVDINEKTLEKKYDKNKVIESLITTLEVIKDDPSNPKYENLHKIRKNLEKILFGKSIENIEVWSDYSSKFTKMDSEIADKVFSVLNN</sequence>
<comment type="similarity">
    <text evidence="2 6">Belongs to the GDT1 family.</text>
</comment>
<keyword evidence="5 6" id="KW-0472">Membrane</keyword>
<dbReference type="PANTHER" id="PTHR12608">
    <property type="entry name" value="TRANSMEMBRANE PROTEIN HTP-1 RELATED"/>
    <property type="match status" value="1"/>
</dbReference>
<evidence type="ECO:0000256" key="6">
    <source>
        <dbReference type="RuleBase" id="RU365102"/>
    </source>
</evidence>
<organism evidence="7 8">
    <name type="scientific">Clostridium intestinale DSM 6191</name>
    <dbReference type="NCBI Taxonomy" id="1121320"/>
    <lineage>
        <taxon>Bacteria</taxon>
        <taxon>Bacillati</taxon>
        <taxon>Bacillota</taxon>
        <taxon>Clostridia</taxon>
        <taxon>Eubacteriales</taxon>
        <taxon>Clostridiaceae</taxon>
        <taxon>Clostridium</taxon>
    </lineage>
</organism>
<dbReference type="GO" id="GO:0016020">
    <property type="term" value="C:membrane"/>
    <property type="evidence" value="ECO:0007669"/>
    <property type="project" value="UniProtKB-SubCell"/>
</dbReference>
<feature type="transmembrane region" description="Helical" evidence="6">
    <location>
        <begin position="37"/>
        <end position="59"/>
    </location>
</feature>
<dbReference type="Proteomes" id="UP000184241">
    <property type="component" value="Unassembled WGS sequence"/>
</dbReference>
<dbReference type="RefSeq" id="WP_073020048.1">
    <property type="nucleotide sequence ID" value="NZ_FQXU01000007.1"/>
</dbReference>
<accession>A0A1M5Z556</accession>
<feature type="transmembrane region" description="Helical" evidence="6">
    <location>
        <begin position="131"/>
        <end position="153"/>
    </location>
</feature>
<dbReference type="PANTHER" id="PTHR12608:SF1">
    <property type="entry name" value="TRANSMEMBRANE PROTEIN 165"/>
    <property type="match status" value="1"/>
</dbReference>
<evidence type="ECO:0000313" key="7">
    <source>
        <dbReference type="EMBL" id="SHI19349.1"/>
    </source>
</evidence>
<evidence type="ECO:0000313" key="8">
    <source>
        <dbReference type="Proteomes" id="UP000184241"/>
    </source>
</evidence>
<dbReference type="InterPro" id="IPR001727">
    <property type="entry name" value="GDT1-like"/>
</dbReference>
<reference evidence="7 8" key="1">
    <citation type="submission" date="2016-11" db="EMBL/GenBank/DDBJ databases">
        <authorList>
            <person name="Jaros S."/>
            <person name="Januszkiewicz K."/>
            <person name="Wedrychowicz H."/>
        </authorList>
    </citation>
    <scope>NUCLEOTIDE SEQUENCE [LARGE SCALE GENOMIC DNA]</scope>
    <source>
        <strain evidence="7 8">DSM 6191</strain>
    </source>
</reference>
<feature type="transmembrane region" description="Helical" evidence="6">
    <location>
        <begin position="190"/>
        <end position="212"/>
    </location>
</feature>
<evidence type="ECO:0000256" key="4">
    <source>
        <dbReference type="ARBA" id="ARBA00022989"/>
    </source>
</evidence>
<evidence type="ECO:0000256" key="1">
    <source>
        <dbReference type="ARBA" id="ARBA00004141"/>
    </source>
</evidence>
<evidence type="ECO:0000256" key="5">
    <source>
        <dbReference type="ARBA" id="ARBA00023136"/>
    </source>
</evidence>
<evidence type="ECO:0000256" key="3">
    <source>
        <dbReference type="ARBA" id="ARBA00022692"/>
    </source>
</evidence>
<proteinExistence type="inferred from homology"/>
<keyword evidence="4 6" id="KW-1133">Transmembrane helix</keyword>
<dbReference type="Pfam" id="PF01169">
    <property type="entry name" value="GDT1"/>
    <property type="match status" value="2"/>
</dbReference>
<protein>
    <recommendedName>
        <fullName evidence="6">GDT1 family protein</fullName>
    </recommendedName>
</protein>
<name>A0A1M5Z556_9CLOT</name>
<feature type="transmembrane region" description="Helical" evidence="6">
    <location>
        <begin position="100"/>
        <end position="116"/>
    </location>
</feature>
<dbReference type="GO" id="GO:0046873">
    <property type="term" value="F:metal ion transmembrane transporter activity"/>
    <property type="evidence" value="ECO:0007669"/>
    <property type="project" value="InterPro"/>
</dbReference>